<reference evidence="2 3" key="1">
    <citation type="journal article" date="2018" name="Environ. Microbiol.">
        <title>Isolation and genomic characterization of Novimethylophilus kurashikiensis gen. nov. sp. nov., a new lanthanide-dependent methylotrophic species of Methylophilaceae.</title>
        <authorList>
            <person name="Lv H."/>
            <person name="Sahin N."/>
            <person name="Tani A."/>
        </authorList>
    </citation>
    <scope>NUCLEOTIDE SEQUENCE [LARGE SCALE GENOMIC DNA]</scope>
    <source>
        <strain evidence="2 3">La2-4</strain>
    </source>
</reference>
<sequence length="194" mass="20867">MGLMLLPLTAMAKQTILVFGDSLSAAYGIPREAGWVSLLEKKLAQEKPDYEVVNASISGETTSGGVRRIDALLIKHKPAIVILELGANDGLRGLPLSETETNLSSIITANKKAGARTLLIGMRLPPNYGIQYTKDFANIYVGLAKKTKAGLVSFLLQDVAGKPELTQPDGLHPVAQAQGKLLENVWVELKPMLH</sequence>
<accession>A0A2R5FJF5</accession>
<keyword evidence="2" id="KW-0378">Hydrolase</keyword>
<dbReference type="InterPro" id="IPR051532">
    <property type="entry name" value="Ester_Hydrolysis_Enzymes"/>
</dbReference>
<dbReference type="CDD" id="cd01822">
    <property type="entry name" value="Lysophospholipase_L1_like"/>
    <property type="match status" value="1"/>
</dbReference>
<feature type="domain" description="SGNH hydrolase-type esterase" evidence="1">
    <location>
        <begin position="18"/>
        <end position="176"/>
    </location>
</feature>
<dbReference type="EC" id="3.1.2.-" evidence="2"/>
<dbReference type="GO" id="GO:0004622">
    <property type="term" value="F:phosphatidylcholine lysophospholipase activity"/>
    <property type="evidence" value="ECO:0007669"/>
    <property type="project" value="UniProtKB-EC"/>
</dbReference>
<dbReference type="EMBL" id="BDOQ01000023">
    <property type="protein sequence ID" value="GBG15951.1"/>
    <property type="molecule type" value="Genomic_DNA"/>
</dbReference>
<evidence type="ECO:0000259" key="1">
    <source>
        <dbReference type="Pfam" id="PF13472"/>
    </source>
</evidence>
<dbReference type="Gene3D" id="3.40.50.1110">
    <property type="entry name" value="SGNH hydrolase"/>
    <property type="match status" value="1"/>
</dbReference>
<dbReference type="InterPro" id="IPR013830">
    <property type="entry name" value="SGNH_hydro"/>
</dbReference>
<evidence type="ECO:0000313" key="3">
    <source>
        <dbReference type="Proteomes" id="UP000245081"/>
    </source>
</evidence>
<dbReference type="Pfam" id="PF13472">
    <property type="entry name" value="Lipase_GDSL_2"/>
    <property type="match status" value="1"/>
</dbReference>
<evidence type="ECO:0000313" key="2">
    <source>
        <dbReference type="EMBL" id="GBG15951.1"/>
    </source>
</evidence>
<name>A0A2R5FJF5_9PROT</name>
<dbReference type="PANTHER" id="PTHR30383:SF24">
    <property type="entry name" value="THIOESTERASE 1_PROTEASE 1_LYSOPHOSPHOLIPASE L1"/>
    <property type="match status" value="1"/>
</dbReference>
<proteinExistence type="predicted"/>
<dbReference type="EC" id="3.1.1.5" evidence="2"/>
<dbReference type="PANTHER" id="PTHR30383">
    <property type="entry name" value="THIOESTERASE 1/PROTEASE 1/LYSOPHOSPHOLIPASE L1"/>
    <property type="match status" value="1"/>
</dbReference>
<dbReference type="SUPFAM" id="SSF52266">
    <property type="entry name" value="SGNH hydrolase"/>
    <property type="match status" value="1"/>
</dbReference>
<comment type="caution">
    <text evidence="2">The sequence shown here is derived from an EMBL/GenBank/DDBJ whole genome shotgun (WGS) entry which is preliminary data.</text>
</comment>
<organism evidence="2 3">
    <name type="scientific">Novimethylophilus kurashikiensis</name>
    <dbReference type="NCBI Taxonomy" id="1825523"/>
    <lineage>
        <taxon>Bacteria</taxon>
        <taxon>Pseudomonadati</taxon>
        <taxon>Pseudomonadota</taxon>
        <taxon>Betaproteobacteria</taxon>
        <taxon>Nitrosomonadales</taxon>
        <taxon>Methylophilaceae</taxon>
        <taxon>Novimethylophilus</taxon>
    </lineage>
</organism>
<dbReference type="AlphaFoldDB" id="A0A2R5FJF5"/>
<gene>
    <name evidence="2" type="primary">tesA</name>
    <name evidence="2" type="ORF">NMK_3571</name>
</gene>
<dbReference type="InterPro" id="IPR036514">
    <property type="entry name" value="SGNH_hydro_sf"/>
</dbReference>
<keyword evidence="3" id="KW-1185">Reference proteome</keyword>
<dbReference type="Proteomes" id="UP000245081">
    <property type="component" value="Unassembled WGS sequence"/>
</dbReference>
<protein>
    <submittedName>
        <fullName evidence="2">Acyl-CoA thioesterase I</fullName>
        <ecNumber evidence="2">3.1.1.5</ecNumber>
        <ecNumber evidence="2">3.1.2.-</ecNumber>
    </submittedName>
</protein>